<dbReference type="SUPFAM" id="SSF46955">
    <property type="entry name" value="Putative DNA-binding domain"/>
    <property type="match status" value="1"/>
</dbReference>
<dbReference type="InterPro" id="IPR036420">
    <property type="entry name" value="BRCT_dom_sf"/>
</dbReference>
<dbReference type="SUPFAM" id="SSF48452">
    <property type="entry name" value="TPR-like"/>
    <property type="match status" value="1"/>
</dbReference>
<dbReference type="CDD" id="cd17748">
    <property type="entry name" value="BRCT_DNA_ligase_like"/>
    <property type="match status" value="1"/>
</dbReference>
<dbReference type="SUPFAM" id="SSF52113">
    <property type="entry name" value="BRCT domain"/>
    <property type="match status" value="1"/>
</dbReference>
<evidence type="ECO:0000313" key="5">
    <source>
        <dbReference type="Proteomes" id="UP000609651"/>
    </source>
</evidence>
<dbReference type="Pfam" id="PF13432">
    <property type="entry name" value="TPR_16"/>
    <property type="match status" value="1"/>
</dbReference>
<evidence type="ECO:0000256" key="1">
    <source>
        <dbReference type="PROSITE-ProRule" id="PRU00339"/>
    </source>
</evidence>
<accession>A0ABX1V8Q7</accession>
<feature type="region of interest" description="Disordered" evidence="2">
    <location>
        <begin position="257"/>
        <end position="284"/>
    </location>
</feature>
<dbReference type="Proteomes" id="UP000609651">
    <property type="component" value="Unassembled WGS sequence"/>
</dbReference>
<dbReference type="InterPro" id="IPR001357">
    <property type="entry name" value="BRCT_dom"/>
</dbReference>
<reference evidence="4 5" key="1">
    <citation type="journal article" date="2020" name="Syst. Appl. Microbiol.">
        <title>Alienimonas chondri sp. nov., a novel planctomycete isolated from the biofilm of the red alga Chondrus crispus.</title>
        <authorList>
            <person name="Vitorino I."/>
            <person name="Albuquerque L."/>
            <person name="Wiegand S."/>
            <person name="Kallscheuer N."/>
            <person name="da Costa M.S."/>
            <person name="Lobo-da-Cunha A."/>
            <person name="Jogler C."/>
            <person name="Lage O.M."/>
        </authorList>
    </citation>
    <scope>NUCLEOTIDE SEQUENCE [LARGE SCALE GENOMIC DNA]</scope>
    <source>
        <strain evidence="4 5">LzC2</strain>
    </source>
</reference>
<dbReference type="SMART" id="SM00028">
    <property type="entry name" value="TPR"/>
    <property type="match status" value="3"/>
</dbReference>
<sequence>MPAESLPSAESLEAVGDDSSEDAVDPPSTEPADPPPLAGETIAFTGTLASMTHAAAARLVADLGGTFTERLTRSTTLLVVGEEGWPLADDGAPTVKFRHAAEWNRTGEATVRVLAESDWLRAAGLSAPLDADLSAGVRRLYTPAMLSGLLDVTPGRIRRWARDGLIRPVKTVHRLPYFDFAEVARTRTLAKLLAAGVSRSELEAGLASLTEVFGEDAIAAGRLELLAHDGRLLVRDDAGLREPASGQRVLEFAADASLEPASPEGEPPSPALLRLPDADGERPERRTAAQWLRLGIERLDADDPAAAEPALRACLAKEPAHPEAHFHLADALFRTGRPDAAAERYRAATEHDPRYLEAWVQLGCVRASGGEHRSASKAFRTALAIHGDLPEAHFHLAESLHTLGDEGAQEHYRAYLVHDDRGPWAQLARTRLGLPNDVR</sequence>
<dbReference type="InterPro" id="IPR019734">
    <property type="entry name" value="TPR_rpt"/>
</dbReference>
<gene>
    <name evidence="4" type="ORF">LzC2_05520</name>
</gene>
<dbReference type="PROSITE" id="PS50172">
    <property type="entry name" value="BRCT"/>
    <property type="match status" value="1"/>
</dbReference>
<feature type="repeat" description="TPR" evidence="1">
    <location>
        <begin position="322"/>
        <end position="355"/>
    </location>
</feature>
<feature type="region of interest" description="Disordered" evidence="2">
    <location>
        <begin position="1"/>
        <end position="38"/>
    </location>
</feature>
<dbReference type="Gene3D" id="1.10.1660.10">
    <property type="match status" value="1"/>
</dbReference>
<dbReference type="PROSITE" id="PS50005">
    <property type="entry name" value="TPR"/>
    <property type="match status" value="1"/>
</dbReference>
<keyword evidence="1" id="KW-0802">TPR repeat</keyword>
<dbReference type="InterPro" id="IPR000551">
    <property type="entry name" value="MerR-type_HTH_dom"/>
</dbReference>
<comment type="caution">
    <text evidence="4">The sequence shown here is derived from an EMBL/GenBank/DDBJ whole genome shotgun (WGS) entry which is preliminary data.</text>
</comment>
<evidence type="ECO:0000259" key="3">
    <source>
        <dbReference type="PROSITE" id="PS50172"/>
    </source>
</evidence>
<evidence type="ECO:0000313" key="4">
    <source>
        <dbReference type="EMBL" id="NNJ24494.1"/>
    </source>
</evidence>
<dbReference type="Gene3D" id="1.25.40.10">
    <property type="entry name" value="Tetratricopeptide repeat domain"/>
    <property type="match status" value="1"/>
</dbReference>
<proteinExistence type="predicted"/>
<keyword evidence="5" id="KW-1185">Reference proteome</keyword>
<dbReference type="Pfam" id="PF13411">
    <property type="entry name" value="MerR_1"/>
    <property type="match status" value="1"/>
</dbReference>
<dbReference type="InterPro" id="IPR011990">
    <property type="entry name" value="TPR-like_helical_dom_sf"/>
</dbReference>
<feature type="compositionally biased region" description="Acidic residues" evidence="2">
    <location>
        <begin position="15"/>
        <end position="24"/>
    </location>
</feature>
<organism evidence="4 5">
    <name type="scientific">Alienimonas chondri</name>
    <dbReference type="NCBI Taxonomy" id="2681879"/>
    <lineage>
        <taxon>Bacteria</taxon>
        <taxon>Pseudomonadati</taxon>
        <taxon>Planctomycetota</taxon>
        <taxon>Planctomycetia</taxon>
        <taxon>Planctomycetales</taxon>
        <taxon>Planctomycetaceae</taxon>
        <taxon>Alienimonas</taxon>
    </lineage>
</organism>
<dbReference type="EMBL" id="WTPX01000009">
    <property type="protein sequence ID" value="NNJ24494.1"/>
    <property type="molecule type" value="Genomic_DNA"/>
</dbReference>
<dbReference type="InterPro" id="IPR009061">
    <property type="entry name" value="DNA-bd_dom_put_sf"/>
</dbReference>
<feature type="domain" description="BRCT" evidence="3">
    <location>
        <begin position="32"/>
        <end position="120"/>
    </location>
</feature>
<dbReference type="RefSeq" id="WP_171183493.1">
    <property type="nucleotide sequence ID" value="NZ_WTPX01000009.1"/>
</dbReference>
<protein>
    <recommendedName>
        <fullName evidence="3">BRCT domain-containing protein</fullName>
    </recommendedName>
</protein>
<dbReference type="Gene3D" id="3.40.50.10190">
    <property type="entry name" value="BRCT domain"/>
    <property type="match status" value="1"/>
</dbReference>
<evidence type="ECO:0000256" key="2">
    <source>
        <dbReference type="SAM" id="MobiDB-lite"/>
    </source>
</evidence>
<name>A0ABX1V8Q7_9PLAN</name>
<dbReference type="Pfam" id="PF00533">
    <property type="entry name" value="BRCT"/>
    <property type="match status" value="1"/>
</dbReference>
<feature type="compositionally biased region" description="Pro residues" evidence="2">
    <location>
        <begin position="28"/>
        <end position="37"/>
    </location>
</feature>